<reference evidence="1" key="1">
    <citation type="submission" date="2022-04" db="EMBL/GenBank/DDBJ databases">
        <title>Genome of the entomopathogenic fungus Entomophthora muscae.</title>
        <authorList>
            <person name="Elya C."/>
            <person name="Lovett B.R."/>
            <person name="Lee E."/>
            <person name="Macias A.M."/>
            <person name="Hajek A.E."/>
            <person name="De Bivort B.L."/>
            <person name="Kasson M.T."/>
            <person name="De Fine Licht H.H."/>
            <person name="Stajich J.E."/>
        </authorList>
    </citation>
    <scope>NUCLEOTIDE SEQUENCE</scope>
    <source>
        <strain evidence="1">Berkeley</strain>
    </source>
</reference>
<gene>
    <name evidence="1" type="ORF">DSO57_1018163</name>
</gene>
<name>A0ACC2TFN5_9FUNG</name>
<evidence type="ECO:0000313" key="2">
    <source>
        <dbReference type="Proteomes" id="UP001165960"/>
    </source>
</evidence>
<comment type="caution">
    <text evidence="1">The sequence shown here is derived from an EMBL/GenBank/DDBJ whole genome shotgun (WGS) entry which is preliminary data.</text>
</comment>
<keyword evidence="2" id="KW-1185">Reference proteome</keyword>
<sequence length="154" mass="17190">MVNSSIHNKLQARQTLAQAISTIIKNPTEKLYLFQSVESDNTDPQDDPNNPRIFVNFSIPLPLQTILKVVPGLESALSSLRKALSPQGVYATLPMELCNPILRFCTWIEVTVFDTPIRAVLDIGALTSIVSSRLVRRLGFLPDFHTQNPYSQLV</sequence>
<organism evidence="1 2">
    <name type="scientific">Entomophthora muscae</name>
    <dbReference type="NCBI Taxonomy" id="34485"/>
    <lineage>
        <taxon>Eukaryota</taxon>
        <taxon>Fungi</taxon>
        <taxon>Fungi incertae sedis</taxon>
        <taxon>Zoopagomycota</taxon>
        <taxon>Entomophthoromycotina</taxon>
        <taxon>Entomophthoromycetes</taxon>
        <taxon>Entomophthorales</taxon>
        <taxon>Entomophthoraceae</taxon>
        <taxon>Entomophthora</taxon>
    </lineage>
</organism>
<evidence type="ECO:0000313" key="1">
    <source>
        <dbReference type="EMBL" id="KAJ9073281.1"/>
    </source>
</evidence>
<protein>
    <submittedName>
        <fullName evidence="1">Uncharacterized protein</fullName>
    </submittedName>
</protein>
<dbReference type="EMBL" id="QTSX02002918">
    <property type="protein sequence ID" value="KAJ9073281.1"/>
    <property type="molecule type" value="Genomic_DNA"/>
</dbReference>
<dbReference type="Proteomes" id="UP001165960">
    <property type="component" value="Unassembled WGS sequence"/>
</dbReference>
<proteinExistence type="predicted"/>
<accession>A0ACC2TFN5</accession>